<evidence type="ECO:0000256" key="3">
    <source>
        <dbReference type="ARBA" id="ARBA00022801"/>
    </source>
</evidence>
<evidence type="ECO:0000256" key="4">
    <source>
        <dbReference type="ARBA" id="ARBA00022807"/>
    </source>
</evidence>
<evidence type="ECO:0000256" key="1">
    <source>
        <dbReference type="ARBA" id="ARBA00007074"/>
    </source>
</evidence>
<dbReference type="Pfam" id="PF00877">
    <property type="entry name" value="NLPC_P60"/>
    <property type="match status" value="1"/>
</dbReference>
<dbReference type="AlphaFoldDB" id="A0A9X3Z6B3"/>
<dbReference type="InterPro" id="IPR041382">
    <property type="entry name" value="SH3_16"/>
</dbReference>
<dbReference type="Gene3D" id="3.90.1720.10">
    <property type="entry name" value="endopeptidase domain like (from Nostoc punctiforme)"/>
    <property type="match status" value="1"/>
</dbReference>
<keyword evidence="2" id="KW-0645">Protease</keyword>
<protein>
    <submittedName>
        <fullName evidence="6">C40 family peptidase</fullName>
    </submittedName>
</protein>
<dbReference type="Proteomes" id="UP001141619">
    <property type="component" value="Unassembled WGS sequence"/>
</dbReference>
<comment type="similarity">
    <text evidence="1">Belongs to the peptidase C40 family.</text>
</comment>
<dbReference type="RefSeq" id="WP_274942662.1">
    <property type="nucleotide sequence ID" value="NZ_JANWOI010000001.1"/>
</dbReference>
<organism evidence="6 7">
    <name type="scientific">Govanella unica</name>
    <dbReference type="NCBI Taxonomy" id="2975056"/>
    <lineage>
        <taxon>Bacteria</taxon>
        <taxon>Pseudomonadati</taxon>
        <taxon>Pseudomonadota</taxon>
        <taxon>Alphaproteobacteria</taxon>
        <taxon>Emcibacterales</taxon>
        <taxon>Govanellaceae</taxon>
        <taxon>Govanella</taxon>
    </lineage>
</organism>
<dbReference type="InterPro" id="IPR051202">
    <property type="entry name" value="Peptidase_C40"/>
</dbReference>
<reference evidence="6" key="2">
    <citation type="journal article" date="2023" name="Syst. Appl. Microbiol.">
        <title>Govania unica gen. nov., sp. nov., a rare biosphere bacterium that represents a novel family in the class Alphaproteobacteria.</title>
        <authorList>
            <person name="Vandamme P."/>
            <person name="Peeters C."/>
            <person name="Hettiarachchi A."/>
            <person name="Cnockaert M."/>
            <person name="Carlier A."/>
        </authorList>
    </citation>
    <scope>NUCLEOTIDE SEQUENCE</scope>
    <source>
        <strain evidence="6">LMG 31809</strain>
    </source>
</reference>
<dbReference type="InterPro" id="IPR038765">
    <property type="entry name" value="Papain-like_cys_pep_sf"/>
</dbReference>
<evidence type="ECO:0000259" key="5">
    <source>
        <dbReference type="PROSITE" id="PS51935"/>
    </source>
</evidence>
<dbReference type="GO" id="GO:0006508">
    <property type="term" value="P:proteolysis"/>
    <property type="evidence" value="ECO:0007669"/>
    <property type="project" value="UniProtKB-KW"/>
</dbReference>
<gene>
    <name evidence="6" type="ORF">NYP16_03180</name>
</gene>
<keyword evidence="7" id="KW-1185">Reference proteome</keyword>
<dbReference type="PROSITE" id="PS51935">
    <property type="entry name" value="NLPC_P60"/>
    <property type="match status" value="1"/>
</dbReference>
<dbReference type="EMBL" id="JANWOI010000001">
    <property type="protein sequence ID" value="MDA5192961.1"/>
    <property type="molecule type" value="Genomic_DNA"/>
</dbReference>
<keyword evidence="3" id="KW-0378">Hydrolase</keyword>
<accession>A0A9X3Z6B3</accession>
<keyword evidence="4" id="KW-0788">Thiol protease</keyword>
<feature type="domain" description="NlpC/P60" evidence="5">
    <location>
        <begin position="156"/>
        <end position="280"/>
    </location>
</feature>
<proteinExistence type="inferred from homology"/>
<dbReference type="GO" id="GO:0008234">
    <property type="term" value="F:cysteine-type peptidase activity"/>
    <property type="evidence" value="ECO:0007669"/>
    <property type="project" value="UniProtKB-KW"/>
</dbReference>
<sequence length="280" mass="29920">MSDPRLTPARPDLAARHLEGKVTAARYADGQLWQVSTPRAPLKSRPEDGASYASELLFGESFTVYDDESSWAWGQAAADQYVGYVPSAALGHLPAATHWVAALSSHVYPGPDLKLPPLMPLYLGSRVALQSTVPDKGFLPLASGGWVFAAHVRPLGDWAMDFVLEAERFLGAPYHWGGRSVAGIDCSGLVQMALSATGRDCARDTDQQAASIGRPVSLSEPRTRGDIVFFPGHVGIMLDATQLLHANATHMAVTINPLDEVIAIVAKTAGEPVSGIRRVD</sequence>
<evidence type="ECO:0000256" key="2">
    <source>
        <dbReference type="ARBA" id="ARBA00022670"/>
    </source>
</evidence>
<dbReference type="Pfam" id="PF18348">
    <property type="entry name" value="SH3_16"/>
    <property type="match status" value="1"/>
</dbReference>
<comment type="caution">
    <text evidence="6">The sequence shown here is derived from an EMBL/GenBank/DDBJ whole genome shotgun (WGS) entry which is preliminary data.</text>
</comment>
<reference evidence="6" key="1">
    <citation type="submission" date="2022-08" db="EMBL/GenBank/DDBJ databases">
        <authorList>
            <person name="Vandamme P."/>
            <person name="Hettiarachchi A."/>
            <person name="Peeters C."/>
            <person name="Cnockaert M."/>
            <person name="Carlier A."/>
        </authorList>
    </citation>
    <scope>NUCLEOTIDE SEQUENCE</scope>
    <source>
        <strain evidence="6">LMG 31809</strain>
    </source>
</reference>
<dbReference type="PANTHER" id="PTHR47053:SF1">
    <property type="entry name" value="MUREIN DD-ENDOPEPTIDASE MEPH-RELATED"/>
    <property type="match status" value="1"/>
</dbReference>
<name>A0A9X3Z6B3_9PROT</name>
<dbReference type="PANTHER" id="PTHR47053">
    <property type="entry name" value="MUREIN DD-ENDOPEPTIDASE MEPH-RELATED"/>
    <property type="match status" value="1"/>
</dbReference>
<dbReference type="SUPFAM" id="SSF54001">
    <property type="entry name" value="Cysteine proteinases"/>
    <property type="match status" value="1"/>
</dbReference>
<dbReference type="InterPro" id="IPR000064">
    <property type="entry name" value="NLP_P60_dom"/>
</dbReference>
<evidence type="ECO:0000313" key="7">
    <source>
        <dbReference type="Proteomes" id="UP001141619"/>
    </source>
</evidence>
<evidence type="ECO:0000313" key="6">
    <source>
        <dbReference type="EMBL" id="MDA5192961.1"/>
    </source>
</evidence>